<dbReference type="SUPFAM" id="SSF55729">
    <property type="entry name" value="Acyl-CoA N-acyltransferases (Nat)"/>
    <property type="match status" value="1"/>
</dbReference>
<dbReference type="Gene3D" id="3.40.630.30">
    <property type="match status" value="1"/>
</dbReference>
<protein>
    <submittedName>
        <fullName evidence="4">N-acetyltransferase GCN5</fullName>
    </submittedName>
</protein>
<dbReference type="GO" id="GO:0016747">
    <property type="term" value="F:acyltransferase activity, transferring groups other than amino-acyl groups"/>
    <property type="evidence" value="ECO:0007669"/>
    <property type="project" value="InterPro"/>
</dbReference>
<keyword evidence="2" id="KW-0012">Acyltransferase</keyword>
<dbReference type="PANTHER" id="PTHR43072">
    <property type="entry name" value="N-ACETYLTRANSFERASE"/>
    <property type="match status" value="1"/>
</dbReference>
<keyword evidence="5" id="KW-1185">Reference proteome</keyword>
<evidence type="ECO:0000259" key="3">
    <source>
        <dbReference type="PROSITE" id="PS51186"/>
    </source>
</evidence>
<name>A0A9X4P0K8_9BURK</name>
<dbReference type="PANTHER" id="PTHR43072:SF23">
    <property type="entry name" value="UPF0039 PROTEIN C11D3.02C"/>
    <property type="match status" value="1"/>
</dbReference>
<dbReference type="EMBL" id="AOGK01000024">
    <property type="protein sequence ID" value="MDG5977685.1"/>
    <property type="molecule type" value="Genomic_DNA"/>
</dbReference>
<gene>
    <name evidence="4" type="ORF">H010_20686</name>
</gene>
<evidence type="ECO:0000256" key="1">
    <source>
        <dbReference type="ARBA" id="ARBA00022679"/>
    </source>
</evidence>
<evidence type="ECO:0000256" key="2">
    <source>
        <dbReference type="ARBA" id="ARBA00023315"/>
    </source>
</evidence>
<evidence type="ECO:0000313" key="5">
    <source>
        <dbReference type="Proteomes" id="UP001152876"/>
    </source>
</evidence>
<dbReference type="RefSeq" id="WP_068175144.1">
    <property type="nucleotide sequence ID" value="NZ_AOGK01000024.1"/>
</dbReference>
<reference evidence="4" key="1">
    <citation type="submission" date="2013-01" db="EMBL/GenBank/DDBJ databases">
        <title>Genome draft of Hydrogenophaga taeniospiralis 2K1.</title>
        <authorList>
            <person name="Gomila M."/>
            <person name="Lalucat J."/>
        </authorList>
    </citation>
    <scope>NUCLEOTIDE SEQUENCE</scope>
    <source>
        <strain evidence="4">CCUG 15921</strain>
    </source>
</reference>
<organism evidence="4 5">
    <name type="scientific">Hydrogenophaga taeniospiralis CCUG 15921</name>
    <dbReference type="NCBI Taxonomy" id="1281780"/>
    <lineage>
        <taxon>Bacteria</taxon>
        <taxon>Pseudomonadati</taxon>
        <taxon>Pseudomonadota</taxon>
        <taxon>Betaproteobacteria</taxon>
        <taxon>Burkholderiales</taxon>
        <taxon>Comamonadaceae</taxon>
        <taxon>Hydrogenophaga</taxon>
    </lineage>
</organism>
<dbReference type="InterPro" id="IPR016181">
    <property type="entry name" value="Acyl_CoA_acyltransferase"/>
</dbReference>
<dbReference type="PROSITE" id="PS51186">
    <property type="entry name" value="GNAT"/>
    <property type="match status" value="1"/>
</dbReference>
<dbReference type="OrthoDB" id="9799092at2"/>
<accession>A0A9X4P0K8</accession>
<sequence>MLNISSDVAPIPGADLPADAALNVRQATLFDVSIVTRIYNDSLPPGAPAHADAATRIGGRLLASSRLQRLTPEFMMGWFTAHRQTGRPLWVAHTEGQTVGWLSLLGFSDRPACSCAAEVSIYIARGWQRQGVGRTLLEHALQEAPQWGIDRLMAFIWHDNMGSRRLFAQCGFDPWGALPGVVWAEGTGRDMLIVGRQV</sequence>
<evidence type="ECO:0000313" key="4">
    <source>
        <dbReference type="EMBL" id="MDG5977685.1"/>
    </source>
</evidence>
<dbReference type="InterPro" id="IPR000182">
    <property type="entry name" value="GNAT_dom"/>
</dbReference>
<proteinExistence type="predicted"/>
<dbReference type="CDD" id="cd04301">
    <property type="entry name" value="NAT_SF"/>
    <property type="match status" value="1"/>
</dbReference>
<comment type="caution">
    <text evidence="4">The sequence shown here is derived from an EMBL/GenBank/DDBJ whole genome shotgun (WGS) entry which is preliminary data.</text>
</comment>
<keyword evidence="1" id="KW-0808">Transferase</keyword>
<feature type="domain" description="N-acetyltransferase" evidence="3">
    <location>
        <begin position="22"/>
        <end position="198"/>
    </location>
</feature>
<dbReference type="AlphaFoldDB" id="A0A9X4P0K8"/>
<dbReference type="Proteomes" id="UP001152876">
    <property type="component" value="Unassembled WGS sequence"/>
</dbReference>
<dbReference type="Pfam" id="PF00583">
    <property type="entry name" value="Acetyltransf_1"/>
    <property type="match status" value="1"/>
</dbReference>